<dbReference type="AlphaFoldDB" id="A0A5C8I5G3"/>
<reference evidence="7 8" key="1">
    <citation type="submission" date="2019-08" db="EMBL/GenBank/DDBJ databases">
        <authorList>
            <person name="Dong K."/>
        </authorList>
    </citation>
    <scope>NUCLEOTIDE SEQUENCE [LARGE SCALE GENOMIC DNA]</scope>
    <source>
        <strain evidence="7 8">K-1</strain>
    </source>
</reference>
<organism evidence="7 8">
    <name type="scientific">Microbacterium saccharophilum</name>
    <dbReference type="NCBI Taxonomy" id="1213358"/>
    <lineage>
        <taxon>Bacteria</taxon>
        <taxon>Bacillati</taxon>
        <taxon>Actinomycetota</taxon>
        <taxon>Actinomycetes</taxon>
        <taxon>Micrococcales</taxon>
        <taxon>Microbacteriaceae</taxon>
        <taxon>Microbacterium</taxon>
    </lineage>
</organism>
<name>A0A5C8I5G3_9MICO</name>
<dbReference type="Gene3D" id="2.40.50.100">
    <property type="match status" value="2"/>
</dbReference>
<dbReference type="Pfam" id="PF25973">
    <property type="entry name" value="BSH_CzcB"/>
    <property type="match status" value="1"/>
</dbReference>
<dbReference type="SUPFAM" id="SSF111369">
    <property type="entry name" value="HlyD-like secretion proteins"/>
    <property type="match status" value="1"/>
</dbReference>
<proteinExistence type="inferred from homology"/>
<evidence type="ECO:0000256" key="5">
    <source>
        <dbReference type="ARBA" id="ARBA00023136"/>
    </source>
</evidence>
<dbReference type="InterPro" id="IPR058647">
    <property type="entry name" value="BSH_CzcB-like"/>
</dbReference>
<evidence type="ECO:0000256" key="3">
    <source>
        <dbReference type="ARBA" id="ARBA00022692"/>
    </source>
</evidence>
<dbReference type="EMBL" id="VRSX01000002">
    <property type="protein sequence ID" value="TXK14287.1"/>
    <property type="molecule type" value="Genomic_DNA"/>
</dbReference>
<keyword evidence="3" id="KW-0812">Transmembrane</keyword>
<sequence>MTWPNRIRLFVGLLAVLALVGGGTLVFTQRQARVESDTAAITAEQFAVGAPYPGIVSASNVTPGAAVRAGDVLFEIRSPLLARDLATESVTADDLGVAVTAEGTFVVTAPVDGTVAESLAPVGDFVQAGEVLSRIDRDDTMGATAEFTLTARDYGRIVSGATVDLRLPDDRTIAGKVVQIDVDTVAGEATSVITIDSAVLAARPIGGLHRPGTPVVATLHLRDDGPWAGVADAFGDLLRQVGL</sequence>
<comment type="caution">
    <text evidence="7">The sequence shown here is derived from an EMBL/GenBank/DDBJ whole genome shotgun (WGS) entry which is preliminary data.</text>
</comment>
<evidence type="ECO:0000256" key="2">
    <source>
        <dbReference type="ARBA" id="ARBA00009477"/>
    </source>
</evidence>
<dbReference type="PANTHER" id="PTHR30386">
    <property type="entry name" value="MEMBRANE FUSION SUBUNIT OF EMRAB-TOLC MULTIDRUG EFFLUX PUMP"/>
    <property type="match status" value="1"/>
</dbReference>
<comment type="subcellular location">
    <subcellularLocation>
        <location evidence="1">Membrane</location>
        <topology evidence="1">Single-pass membrane protein</topology>
    </subcellularLocation>
</comment>
<dbReference type="Proteomes" id="UP000321949">
    <property type="component" value="Unassembled WGS sequence"/>
</dbReference>
<dbReference type="GO" id="GO:0016020">
    <property type="term" value="C:membrane"/>
    <property type="evidence" value="ECO:0007669"/>
    <property type="project" value="UniProtKB-SubCell"/>
</dbReference>
<dbReference type="OrthoDB" id="3725787at2"/>
<evidence type="ECO:0000256" key="1">
    <source>
        <dbReference type="ARBA" id="ARBA00004167"/>
    </source>
</evidence>
<evidence type="ECO:0000256" key="4">
    <source>
        <dbReference type="ARBA" id="ARBA00022989"/>
    </source>
</evidence>
<keyword evidence="5" id="KW-0472">Membrane</keyword>
<evidence type="ECO:0000313" key="8">
    <source>
        <dbReference type="Proteomes" id="UP000321949"/>
    </source>
</evidence>
<evidence type="ECO:0000259" key="6">
    <source>
        <dbReference type="Pfam" id="PF25973"/>
    </source>
</evidence>
<keyword evidence="8" id="KW-1185">Reference proteome</keyword>
<evidence type="ECO:0000313" key="7">
    <source>
        <dbReference type="EMBL" id="TXK14287.1"/>
    </source>
</evidence>
<dbReference type="InterPro" id="IPR050739">
    <property type="entry name" value="MFP"/>
</dbReference>
<feature type="domain" description="CzcB-like barrel-sandwich hybrid" evidence="6">
    <location>
        <begin position="47"/>
        <end position="132"/>
    </location>
</feature>
<accession>A0A5C8I5G3</accession>
<dbReference type="RefSeq" id="WP_147049422.1">
    <property type="nucleotide sequence ID" value="NZ_BKAH01000001.1"/>
</dbReference>
<comment type="similarity">
    <text evidence="2">Belongs to the membrane fusion protein (MFP) (TC 8.A.1) family.</text>
</comment>
<dbReference type="CDD" id="cd06850">
    <property type="entry name" value="biotinyl_domain"/>
    <property type="match status" value="1"/>
</dbReference>
<protein>
    <submittedName>
        <fullName evidence="7">HlyD family efflux transporter periplasmic adaptor subunit</fullName>
    </submittedName>
</protein>
<keyword evidence="4" id="KW-1133">Transmembrane helix</keyword>
<gene>
    <name evidence="7" type="ORF">FVP74_06880</name>
</gene>
<dbReference type="PANTHER" id="PTHR30386:SF26">
    <property type="entry name" value="TRANSPORT PROTEIN COMB"/>
    <property type="match status" value="1"/>
</dbReference>